<keyword evidence="1" id="KW-1133">Transmembrane helix</keyword>
<proteinExistence type="predicted"/>
<evidence type="ECO:0000313" key="3">
    <source>
        <dbReference type="Proteomes" id="UP000008912"/>
    </source>
</evidence>
<sequence>MSLQSNALRTTGGEALKTIFLLQIGVGSCASVLLFSHNVPPILHGHEQRLFNRIPTHMALVLLSTGIPLPMAAFVFRHPLSTLGCTLQSLSWFLSPSDSPHFIFPFVLLMASLLLPMFHK</sequence>
<keyword evidence="1" id="KW-0472">Membrane</keyword>
<dbReference type="AlphaFoldDB" id="A0A7N5JTW9"/>
<feature type="transmembrane region" description="Helical" evidence="1">
    <location>
        <begin position="100"/>
        <end position="118"/>
    </location>
</feature>
<dbReference type="Ensembl" id="ENSAMET00000041837.1">
    <property type="protein sequence ID" value="ENSAMEP00000030239.1"/>
    <property type="gene ID" value="ENSAMEG00000027484.1"/>
</dbReference>
<organism evidence="2 3">
    <name type="scientific">Ailuropoda melanoleuca</name>
    <name type="common">Giant panda</name>
    <dbReference type="NCBI Taxonomy" id="9646"/>
    <lineage>
        <taxon>Eukaryota</taxon>
        <taxon>Metazoa</taxon>
        <taxon>Chordata</taxon>
        <taxon>Craniata</taxon>
        <taxon>Vertebrata</taxon>
        <taxon>Euteleostomi</taxon>
        <taxon>Mammalia</taxon>
        <taxon>Eutheria</taxon>
        <taxon>Laurasiatheria</taxon>
        <taxon>Carnivora</taxon>
        <taxon>Caniformia</taxon>
        <taxon>Ursidae</taxon>
        <taxon>Ailuropoda</taxon>
    </lineage>
</organism>
<reference evidence="2" key="3">
    <citation type="submission" date="2025-09" db="UniProtKB">
        <authorList>
            <consortium name="Ensembl"/>
        </authorList>
    </citation>
    <scope>IDENTIFICATION</scope>
</reference>
<protein>
    <submittedName>
        <fullName evidence="2">Uncharacterized protein</fullName>
    </submittedName>
</protein>
<evidence type="ECO:0000256" key="1">
    <source>
        <dbReference type="SAM" id="Phobius"/>
    </source>
</evidence>
<reference evidence="2 3" key="1">
    <citation type="journal article" date="2010" name="Nature">
        <title>The sequence and de novo assembly of the giant panda genome.</title>
        <authorList>
            <person name="Li R."/>
            <person name="Fan W."/>
            <person name="Tian G."/>
            <person name="Zhu H."/>
            <person name="He L."/>
            <person name="Cai J."/>
            <person name="Huang Q."/>
            <person name="Cai Q."/>
            <person name="Li B."/>
            <person name="Bai Y."/>
            <person name="Zhang Z."/>
            <person name="Zhang Y."/>
            <person name="Wang W."/>
            <person name="Li J."/>
            <person name="Wei F."/>
            <person name="Li H."/>
            <person name="Jian M."/>
            <person name="Li J."/>
            <person name="Zhang Z."/>
            <person name="Nielsen R."/>
            <person name="Li D."/>
            <person name="Gu W."/>
            <person name="Yang Z."/>
            <person name="Xuan Z."/>
            <person name="Ryder O.A."/>
            <person name="Leung F.C."/>
            <person name="Zhou Y."/>
            <person name="Cao J."/>
            <person name="Sun X."/>
            <person name="Fu Y."/>
            <person name="Fang X."/>
            <person name="Guo X."/>
            <person name="Wang B."/>
            <person name="Hou R."/>
            <person name="Shen F."/>
            <person name="Mu B."/>
            <person name="Ni P."/>
            <person name="Lin R."/>
            <person name="Qian W."/>
            <person name="Wang G."/>
            <person name="Yu C."/>
            <person name="Nie W."/>
            <person name="Wang J."/>
            <person name="Wu Z."/>
            <person name="Liang H."/>
            <person name="Min J."/>
            <person name="Wu Q."/>
            <person name="Cheng S."/>
            <person name="Ruan J."/>
            <person name="Wang M."/>
            <person name="Shi Z."/>
            <person name="Wen M."/>
            <person name="Liu B."/>
            <person name="Ren X."/>
            <person name="Zheng H."/>
            <person name="Dong D."/>
            <person name="Cook K."/>
            <person name="Shan G."/>
            <person name="Zhang H."/>
            <person name="Kosiol C."/>
            <person name="Xie X."/>
            <person name="Lu Z."/>
            <person name="Zheng H."/>
            <person name="Li Y."/>
            <person name="Steiner C.C."/>
            <person name="Lam T.T."/>
            <person name="Lin S."/>
            <person name="Zhang Q."/>
            <person name="Li G."/>
            <person name="Tian J."/>
            <person name="Gong T."/>
            <person name="Liu H."/>
            <person name="Zhang D."/>
            <person name="Fang L."/>
            <person name="Ye C."/>
            <person name="Zhang J."/>
            <person name="Hu W."/>
            <person name="Xu A."/>
            <person name="Ren Y."/>
            <person name="Zhang G."/>
            <person name="Bruford M.W."/>
            <person name="Li Q."/>
            <person name="Ma L."/>
            <person name="Guo Y."/>
            <person name="An N."/>
            <person name="Hu Y."/>
            <person name="Zheng Y."/>
            <person name="Shi Y."/>
            <person name="Li Z."/>
            <person name="Liu Q."/>
            <person name="Chen Y."/>
            <person name="Zhao J."/>
            <person name="Qu N."/>
            <person name="Zhao S."/>
            <person name="Tian F."/>
            <person name="Wang X."/>
            <person name="Wang H."/>
            <person name="Xu L."/>
            <person name="Liu X."/>
            <person name="Vinar T."/>
            <person name="Wang Y."/>
            <person name="Lam T.W."/>
            <person name="Yiu S.M."/>
            <person name="Liu S."/>
            <person name="Zhang H."/>
            <person name="Li D."/>
            <person name="Huang Y."/>
            <person name="Wang X."/>
            <person name="Yang G."/>
            <person name="Jiang Z."/>
            <person name="Wang J."/>
            <person name="Qin N."/>
            <person name="Li L."/>
            <person name="Li J."/>
            <person name="Bolund L."/>
            <person name="Kristiansen K."/>
            <person name="Wong G.K."/>
            <person name="Olson M."/>
            <person name="Zhang X."/>
            <person name="Li S."/>
            <person name="Yang H."/>
            <person name="Wang J."/>
            <person name="Wang J."/>
        </authorList>
    </citation>
    <scope>NUCLEOTIDE SEQUENCE [LARGE SCALE GENOMIC DNA]</scope>
</reference>
<keyword evidence="3" id="KW-1185">Reference proteome</keyword>
<name>A0A7N5JTW9_AILME</name>
<keyword evidence="1" id="KW-0812">Transmembrane</keyword>
<dbReference type="GeneTree" id="ENSGT00940000172123"/>
<dbReference type="Proteomes" id="UP000008912">
    <property type="component" value="Unassembled WGS sequence"/>
</dbReference>
<feature type="transmembrane region" description="Helical" evidence="1">
    <location>
        <begin position="60"/>
        <end position="80"/>
    </location>
</feature>
<dbReference type="InParanoid" id="A0A7N5JTW9"/>
<accession>A0A7N5JTW9</accession>
<reference evidence="2" key="2">
    <citation type="submission" date="2025-08" db="UniProtKB">
        <authorList>
            <consortium name="Ensembl"/>
        </authorList>
    </citation>
    <scope>IDENTIFICATION</scope>
</reference>
<evidence type="ECO:0000313" key="2">
    <source>
        <dbReference type="Ensembl" id="ENSAMEP00000030239.1"/>
    </source>
</evidence>